<dbReference type="InterPro" id="IPR001126">
    <property type="entry name" value="UmuC"/>
</dbReference>
<dbReference type="FunFam" id="3.30.1490.100:FF:000004">
    <property type="entry name" value="DNA polymerase IV"/>
    <property type="match status" value="1"/>
</dbReference>
<comment type="cofactor">
    <cofactor evidence="16">
        <name>Mg(2+)</name>
        <dbReference type="ChEBI" id="CHEBI:18420"/>
    </cofactor>
    <text evidence="16">Binds 2 magnesium ions per subunit.</text>
</comment>
<evidence type="ECO:0000256" key="6">
    <source>
        <dbReference type="ARBA" id="ARBA00022679"/>
    </source>
</evidence>
<evidence type="ECO:0000256" key="8">
    <source>
        <dbReference type="ARBA" id="ARBA00022705"/>
    </source>
</evidence>
<sequence length="364" mass="41046">MEPRKIIHVDMDAFYASVEQRDFPEYKGKPLIVGGPPGSRSVVAAASYEARRFGVRSAMPCSRAAQLAPQAIFVFPRFEAYKEVSRQIKEIFLEYTDRVEMLSLDEGYLDVTFNKKNIPFAVTIAKEIRSEILKRTSLTASAGVGNSKFIAKLASEKNKPNGLTVVLPEDVVSFIEPLPVSSFHGIGKVTAQKMEELGIHTGKDLRTKSVEELVQHFGKMGIYYYKISRGEDDREVESSRERKSLGAEITFDQDRIEKEDLFNQLKYVSGEVERRLKKRDFSGRTLTLKIKFHDFTLKTRSKTLSETIFSGEELFNTASALLEEFIESKDGKLVAIKAIRLLGISLSHPNTAEEEDEPSLFPTL</sequence>
<evidence type="ECO:0000313" key="19">
    <source>
        <dbReference type="EMBL" id="PJZ62036.1"/>
    </source>
</evidence>
<dbReference type="Proteomes" id="UP000232188">
    <property type="component" value="Unassembled WGS sequence"/>
</dbReference>
<evidence type="ECO:0000256" key="14">
    <source>
        <dbReference type="ARBA" id="ARBA00023204"/>
    </source>
</evidence>
<organism evidence="18 21">
    <name type="scientific">Leptospira adleri</name>
    <dbReference type="NCBI Taxonomy" id="2023186"/>
    <lineage>
        <taxon>Bacteria</taxon>
        <taxon>Pseudomonadati</taxon>
        <taxon>Spirochaetota</taxon>
        <taxon>Spirochaetia</taxon>
        <taxon>Leptospirales</taxon>
        <taxon>Leptospiraceae</taxon>
        <taxon>Leptospira</taxon>
    </lineage>
</organism>
<keyword evidence="14 16" id="KW-0234">DNA repair</keyword>
<dbReference type="Pfam" id="PF11799">
    <property type="entry name" value="IMS_C"/>
    <property type="match status" value="1"/>
</dbReference>
<feature type="binding site" evidence="16">
    <location>
        <position position="105"/>
    </location>
    <ligand>
        <name>Mg(2+)</name>
        <dbReference type="ChEBI" id="CHEBI:18420"/>
    </ligand>
</feature>
<keyword evidence="9 16" id="KW-0479">Metal-binding</keyword>
<dbReference type="Gene3D" id="1.10.150.20">
    <property type="entry name" value="5' to 3' exonuclease, C-terminal subdomain"/>
    <property type="match status" value="1"/>
</dbReference>
<evidence type="ECO:0000256" key="7">
    <source>
        <dbReference type="ARBA" id="ARBA00022695"/>
    </source>
</evidence>
<dbReference type="InterPro" id="IPR024728">
    <property type="entry name" value="PolY_HhH_motif"/>
</dbReference>
<keyword evidence="12 16" id="KW-0239">DNA-directed DNA polymerase</keyword>
<feature type="domain" description="UmuC" evidence="17">
    <location>
        <begin position="6"/>
        <end position="187"/>
    </location>
</feature>
<comment type="catalytic activity">
    <reaction evidence="15 16">
        <text>DNA(n) + a 2'-deoxyribonucleoside 5'-triphosphate = DNA(n+1) + diphosphate</text>
        <dbReference type="Rhea" id="RHEA:22508"/>
        <dbReference type="Rhea" id="RHEA-COMP:17339"/>
        <dbReference type="Rhea" id="RHEA-COMP:17340"/>
        <dbReference type="ChEBI" id="CHEBI:33019"/>
        <dbReference type="ChEBI" id="CHEBI:61560"/>
        <dbReference type="ChEBI" id="CHEBI:173112"/>
        <dbReference type="EC" id="2.7.7.7"/>
    </reaction>
</comment>
<keyword evidence="10 16" id="KW-0227">DNA damage</keyword>
<evidence type="ECO:0000313" key="20">
    <source>
        <dbReference type="Proteomes" id="UP000232149"/>
    </source>
</evidence>
<dbReference type="Pfam" id="PF00817">
    <property type="entry name" value="IMS"/>
    <property type="match status" value="1"/>
</dbReference>
<dbReference type="GO" id="GO:0003887">
    <property type="term" value="F:DNA-directed DNA polymerase activity"/>
    <property type="evidence" value="ECO:0007669"/>
    <property type="project" value="UniProtKB-UniRule"/>
</dbReference>
<comment type="caution">
    <text evidence="18">The sequence shown here is derived from an EMBL/GenBank/DDBJ whole genome shotgun (WGS) entry which is preliminary data.</text>
</comment>
<dbReference type="SUPFAM" id="SSF56672">
    <property type="entry name" value="DNA/RNA polymerases"/>
    <property type="match status" value="1"/>
</dbReference>
<dbReference type="InterPro" id="IPR050116">
    <property type="entry name" value="DNA_polymerase-Y"/>
</dbReference>
<comment type="function">
    <text evidence="16">Poorly processive, error-prone DNA polymerase involved in untargeted mutagenesis. Copies undamaged DNA at stalled replication forks, which arise in vivo from mismatched or misaligned primer ends. These misaligned primers can be extended by PolIV. Exhibits no 3'-5' exonuclease (proofreading) activity. May be involved in translesional synthesis, in conjunction with the beta clamp from PolIII.</text>
</comment>
<feature type="binding site" evidence="16">
    <location>
        <position position="10"/>
    </location>
    <ligand>
        <name>Mg(2+)</name>
        <dbReference type="ChEBI" id="CHEBI:18420"/>
    </ligand>
</feature>
<evidence type="ECO:0000256" key="2">
    <source>
        <dbReference type="ARBA" id="ARBA00010945"/>
    </source>
</evidence>
<keyword evidence="8 16" id="KW-0235">DNA replication</keyword>
<feature type="active site" evidence="16">
    <location>
        <position position="106"/>
    </location>
</feature>
<evidence type="ECO:0000256" key="11">
    <source>
        <dbReference type="ARBA" id="ARBA00022842"/>
    </source>
</evidence>
<keyword evidence="7 16" id="KW-0548">Nucleotidyltransferase</keyword>
<dbReference type="CDD" id="cd03586">
    <property type="entry name" value="PolY_Pol_IV_kappa"/>
    <property type="match status" value="1"/>
</dbReference>
<dbReference type="Pfam" id="PF11798">
    <property type="entry name" value="IMS_HHH"/>
    <property type="match status" value="1"/>
</dbReference>
<dbReference type="GO" id="GO:0000287">
    <property type="term" value="F:magnesium ion binding"/>
    <property type="evidence" value="ECO:0007669"/>
    <property type="project" value="UniProtKB-UniRule"/>
</dbReference>
<dbReference type="InterPro" id="IPR036775">
    <property type="entry name" value="DNA_pol_Y-fam_lit_finger_sf"/>
</dbReference>
<reference evidence="20 21" key="1">
    <citation type="submission" date="2017-07" db="EMBL/GenBank/DDBJ databases">
        <title>Leptospira spp. isolated from tropical soils.</title>
        <authorList>
            <person name="Thibeaux R."/>
            <person name="Iraola G."/>
            <person name="Ferres I."/>
            <person name="Bierque E."/>
            <person name="Girault D."/>
            <person name="Soupe-Gilbert M.-E."/>
            <person name="Picardeau M."/>
            <person name="Goarant C."/>
        </authorList>
    </citation>
    <scope>NUCLEOTIDE SEQUENCE [LARGE SCALE GENOMIC DNA]</scope>
    <source>
        <strain evidence="18 21">FH2-B-C1</strain>
        <strain evidence="19 20">FH2-B-D1</strain>
    </source>
</reference>
<gene>
    <name evidence="16" type="primary">dinB</name>
    <name evidence="19" type="ORF">CH376_10290</name>
    <name evidence="18" type="ORF">CH380_08085</name>
</gene>
<dbReference type="Gene3D" id="3.30.70.270">
    <property type="match status" value="1"/>
</dbReference>
<evidence type="ECO:0000256" key="16">
    <source>
        <dbReference type="HAMAP-Rule" id="MF_01113"/>
    </source>
</evidence>
<evidence type="ECO:0000313" key="18">
    <source>
        <dbReference type="EMBL" id="PJZ53948.1"/>
    </source>
</evidence>
<evidence type="ECO:0000259" key="17">
    <source>
        <dbReference type="PROSITE" id="PS50173"/>
    </source>
</evidence>
<dbReference type="PANTHER" id="PTHR11076">
    <property type="entry name" value="DNA REPAIR POLYMERASE UMUC / TRANSFERASE FAMILY MEMBER"/>
    <property type="match status" value="1"/>
</dbReference>
<comment type="subcellular location">
    <subcellularLocation>
        <location evidence="1 16">Cytoplasm</location>
    </subcellularLocation>
</comment>
<keyword evidence="20" id="KW-1185">Reference proteome</keyword>
<dbReference type="PROSITE" id="PS50173">
    <property type="entry name" value="UMUC"/>
    <property type="match status" value="1"/>
</dbReference>
<dbReference type="EC" id="2.7.7.7" evidence="16"/>
<dbReference type="EMBL" id="NPDV01000005">
    <property type="protein sequence ID" value="PJZ53948.1"/>
    <property type="molecule type" value="Genomic_DNA"/>
</dbReference>
<dbReference type="FunFam" id="3.40.1170.60:FF:000001">
    <property type="entry name" value="DNA polymerase IV"/>
    <property type="match status" value="1"/>
</dbReference>
<dbReference type="GO" id="GO:0006281">
    <property type="term" value="P:DNA repair"/>
    <property type="evidence" value="ECO:0007669"/>
    <property type="project" value="UniProtKB-UniRule"/>
</dbReference>
<evidence type="ECO:0000256" key="3">
    <source>
        <dbReference type="ARBA" id="ARBA00011245"/>
    </source>
</evidence>
<dbReference type="InterPro" id="IPR022880">
    <property type="entry name" value="DNApol_IV"/>
</dbReference>
<keyword evidence="6 16" id="KW-0808">Transferase</keyword>
<comment type="subunit">
    <text evidence="3 16">Monomer.</text>
</comment>
<evidence type="ECO:0000256" key="1">
    <source>
        <dbReference type="ARBA" id="ARBA00004496"/>
    </source>
</evidence>
<dbReference type="AlphaFoldDB" id="A0A2M9YQY2"/>
<keyword evidence="11 16" id="KW-0460">Magnesium</keyword>
<dbReference type="Gene3D" id="3.40.1170.60">
    <property type="match status" value="1"/>
</dbReference>
<dbReference type="RefSeq" id="WP_100785223.1">
    <property type="nucleotide sequence ID" value="NZ_NPDU01000022.1"/>
</dbReference>
<evidence type="ECO:0000256" key="5">
    <source>
        <dbReference type="ARBA" id="ARBA00022490"/>
    </source>
</evidence>
<dbReference type="GO" id="GO:0042276">
    <property type="term" value="P:error-prone translesion synthesis"/>
    <property type="evidence" value="ECO:0007669"/>
    <property type="project" value="TreeGrafter"/>
</dbReference>
<dbReference type="Proteomes" id="UP000232149">
    <property type="component" value="Unassembled WGS sequence"/>
</dbReference>
<evidence type="ECO:0000256" key="12">
    <source>
        <dbReference type="ARBA" id="ARBA00022932"/>
    </source>
</evidence>
<proteinExistence type="inferred from homology"/>
<evidence type="ECO:0000256" key="13">
    <source>
        <dbReference type="ARBA" id="ARBA00023125"/>
    </source>
</evidence>
<dbReference type="HAMAP" id="MF_01113">
    <property type="entry name" value="DNApol_IV"/>
    <property type="match status" value="1"/>
</dbReference>
<dbReference type="Gene3D" id="3.30.1490.100">
    <property type="entry name" value="DNA polymerase, Y-family, little finger domain"/>
    <property type="match status" value="1"/>
</dbReference>
<evidence type="ECO:0000256" key="15">
    <source>
        <dbReference type="ARBA" id="ARBA00049244"/>
    </source>
</evidence>
<dbReference type="GO" id="GO:0003684">
    <property type="term" value="F:damaged DNA binding"/>
    <property type="evidence" value="ECO:0007669"/>
    <property type="project" value="InterPro"/>
</dbReference>
<keyword evidence="13 16" id="KW-0238">DNA-binding</keyword>
<evidence type="ECO:0000256" key="9">
    <source>
        <dbReference type="ARBA" id="ARBA00022723"/>
    </source>
</evidence>
<dbReference type="PANTHER" id="PTHR11076:SF33">
    <property type="entry name" value="DNA POLYMERASE KAPPA"/>
    <property type="match status" value="1"/>
</dbReference>
<keyword evidence="4 16" id="KW-0515">Mutator protein</keyword>
<dbReference type="FunFam" id="1.10.150.20:FF:000019">
    <property type="entry name" value="DNA polymerase IV"/>
    <property type="match status" value="1"/>
</dbReference>
<dbReference type="GO" id="GO:0006261">
    <property type="term" value="P:DNA-templated DNA replication"/>
    <property type="evidence" value="ECO:0007669"/>
    <property type="project" value="UniProtKB-UniRule"/>
</dbReference>
<dbReference type="EMBL" id="NPDU01000022">
    <property type="protein sequence ID" value="PJZ62036.1"/>
    <property type="molecule type" value="Genomic_DNA"/>
</dbReference>
<evidence type="ECO:0000313" key="21">
    <source>
        <dbReference type="Proteomes" id="UP000232188"/>
    </source>
</evidence>
<comment type="similarity">
    <text evidence="2 16">Belongs to the DNA polymerase type-Y family.</text>
</comment>
<dbReference type="InterPro" id="IPR043128">
    <property type="entry name" value="Rev_trsase/Diguanyl_cyclase"/>
</dbReference>
<keyword evidence="5 16" id="KW-0963">Cytoplasm</keyword>
<accession>A0A2M9YQY2</accession>
<dbReference type="InterPro" id="IPR043502">
    <property type="entry name" value="DNA/RNA_pol_sf"/>
</dbReference>
<name>A0A2M9YQY2_9LEPT</name>
<protein>
    <recommendedName>
        <fullName evidence="16">DNA polymerase IV</fullName>
        <shortName evidence="16">Pol IV</shortName>
        <ecNumber evidence="16">2.7.7.7</ecNumber>
    </recommendedName>
</protein>
<dbReference type="GO" id="GO:0009432">
    <property type="term" value="P:SOS response"/>
    <property type="evidence" value="ECO:0007669"/>
    <property type="project" value="TreeGrafter"/>
</dbReference>
<dbReference type="GO" id="GO:0005829">
    <property type="term" value="C:cytosol"/>
    <property type="evidence" value="ECO:0007669"/>
    <property type="project" value="TreeGrafter"/>
</dbReference>
<dbReference type="InterPro" id="IPR017961">
    <property type="entry name" value="DNA_pol_Y-fam_little_finger"/>
</dbReference>
<dbReference type="NCBIfam" id="NF002677">
    <property type="entry name" value="PRK02406.1"/>
    <property type="match status" value="1"/>
</dbReference>
<dbReference type="SUPFAM" id="SSF100879">
    <property type="entry name" value="Lesion bypass DNA polymerase (Y-family), little finger domain"/>
    <property type="match status" value="1"/>
</dbReference>
<evidence type="ECO:0000256" key="4">
    <source>
        <dbReference type="ARBA" id="ARBA00022457"/>
    </source>
</evidence>
<feature type="site" description="Substrate discrimination" evidence="16">
    <location>
        <position position="15"/>
    </location>
</feature>
<evidence type="ECO:0000256" key="10">
    <source>
        <dbReference type="ARBA" id="ARBA00022763"/>
    </source>
</evidence>